<feature type="domain" description="CN hydrolase" evidence="3">
    <location>
        <begin position="9"/>
        <end position="256"/>
    </location>
</feature>
<comment type="similarity">
    <text evidence="1">Belongs to the carbon-nitrogen hydrolase superfamily. NIT1/NIT2 family.</text>
</comment>
<dbReference type="PROSITE" id="PS01227">
    <property type="entry name" value="UPF0012"/>
    <property type="match status" value="1"/>
</dbReference>
<evidence type="ECO:0000259" key="3">
    <source>
        <dbReference type="PROSITE" id="PS50263"/>
    </source>
</evidence>
<keyword evidence="5" id="KW-1185">Reference proteome</keyword>
<keyword evidence="2 4" id="KW-0378">Hydrolase</keyword>
<dbReference type="PROSITE" id="PS50263">
    <property type="entry name" value="CN_HYDROLASE"/>
    <property type="match status" value="1"/>
</dbReference>
<organism evidence="4 5">
    <name type="scientific">Leucobacter allii</name>
    <dbReference type="NCBI Taxonomy" id="2932247"/>
    <lineage>
        <taxon>Bacteria</taxon>
        <taxon>Bacillati</taxon>
        <taxon>Actinomycetota</taxon>
        <taxon>Actinomycetes</taxon>
        <taxon>Micrococcales</taxon>
        <taxon>Microbacteriaceae</taxon>
        <taxon>Leucobacter</taxon>
    </lineage>
</organism>
<gene>
    <name evidence="4" type="ORF">MUN78_01910</name>
</gene>
<evidence type="ECO:0000256" key="1">
    <source>
        <dbReference type="ARBA" id="ARBA00010613"/>
    </source>
</evidence>
<dbReference type="Pfam" id="PF00795">
    <property type="entry name" value="CN_hydrolase"/>
    <property type="match status" value="1"/>
</dbReference>
<dbReference type="PANTHER" id="PTHR43674:SF2">
    <property type="entry name" value="BETA-UREIDOPROPIONASE"/>
    <property type="match status" value="1"/>
</dbReference>
<evidence type="ECO:0000256" key="2">
    <source>
        <dbReference type="ARBA" id="ARBA00022801"/>
    </source>
</evidence>
<sequence>MTGGDESSVRMRCAQLAPVIGDLAGNAERIEREIARAVAEGVELLVLPELATSGYALSTEEARAAARRPDDAMFSRWAGMLGERLTVVLGFCEAGEEPGEEVATVYNSALILTPGTAPVAYRKLHLWDTEKLVFTPGSAPAPVVETPFGGLGVCICYDLEFPEMPRSLALRGADVIAVPTNWPLLAHPAGEHAPEVVQAMAAARASGVAIACCDRAGEERGIAWTEGTCIVGTDGWIAAEAGSGGGPARADATIPLPAERRSISTRNHLFADRAPRHYDPRLTA</sequence>
<dbReference type="InterPro" id="IPR003010">
    <property type="entry name" value="C-N_Hydrolase"/>
</dbReference>
<dbReference type="SUPFAM" id="SSF56317">
    <property type="entry name" value="Carbon-nitrogen hydrolase"/>
    <property type="match status" value="1"/>
</dbReference>
<dbReference type="Proteomes" id="UP000831786">
    <property type="component" value="Chromosome"/>
</dbReference>
<reference evidence="4 5" key="1">
    <citation type="submission" date="2022-04" db="EMBL/GenBank/DDBJ databases">
        <title>Leucobacter sp. isolated from rhizosphere of garlic.</title>
        <authorList>
            <person name="Won M."/>
            <person name="Lee C.-M."/>
            <person name="Woen H.-Y."/>
            <person name="Kwon S.-W."/>
        </authorList>
    </citation>
    <scope>NUCLEOTIDE SEQUENCE [LARGE SCALE GENOMIC DNA]</scope>
    <source>
        <strain evidence="4 5">H21R-40</strain>
    </source>
</reference>
<dbReference type="Gene3D" id="3.60.110.10">
    <property type="entry name" value="Carbon-nitrogen hydrolase"/>
    <property type="match status" value="1"/>
</dbReference>
<dbReference type="PANTHER" id="PTHR43674">
    <property type="entry name" value="NITRILASE C965.09-RELATED"/>
    <property type="match status" value="1"/>
</dbReference>
<name>A0ABY4FMZ8_9MICO</name>
<dbReference type="InterPro" id="IPR036526">
    <property type="entry name" value="C-N_Hydrolase_sf"/>
</dbReference>
<dbReference type="RefSeq" id="WP_244728417.1">
    <property type="nucleotide sequence ID" value="NZ_CP095045.1"/>
</dbReference>
<evidence type="ECO:0000313" key="5">
    <source>
        <dbReference type="Proteomes" id="UP000831786"/>
    </source>
</evidence>
<protein>
    <submittedName>
        <fullName evidence="4">Carbon-nitrogen hydrolase</fullName>
    </submittedName>
</protein>
<evidence type="ECO:0000313" key="4">
    <source>
        <dbReference type="EMBL" id="UOQ57621.1"/>
    </source>
</evidence>
<dbReference type="InterPro" id="IPR001110">
    <property type="entry name" value="UPF0012_CS"/>
</dbReference>
<dbReference type="InterPro" id="IPR050345">
    <property type="entry name" value="Aliph_Amidase/BUP"/>
</dbReference>
<dbReference type="GO" id="GO:0016787">
    <property type="term" value="F:hydrolase activity"/>
    <property type="evidence" value="ECO:0007669"/>
    <property type="project" value="UniProtKB-KW"/>
</dbReference>
<dbReference type="EMBL" id="CP095045">
    <property type="protein sequence ID" value="UOQ57621.1"/>
    <property type="molecule type" value="Genomic_DNA"/>
</dbReference>
<proteinExistence type="inferred from homology"/>
<accession>A0ABY4FMZ8</accession>